<dbReference type="PANTHER" id="PTHR30033">
    <property type="entry name" value="FLAGELLAR HOOK-ASSOCIATED PROTEIN 1"/>
    <property type="match status" value="1"/>
</dbReference>
<keyword evidence="12" id="KW-1185">Reference proteome</keyword>
<feature type="domain" description="Flagellar basal-body/hook protein C-terminal" evidence="9">
    <location>
        <begin position="464"/>
        <end position="504"/>
    </location>
</feature>
<dbReference type="InterPro" id="IPR002371">
    <property type="entry name" value="FlgK"/>
</dbReference>
<dbReference type="GO" id="GO:0005576">
    <property type="term" value="C:extracellular region"/>
    <property type="evidence" value="ECO:0007669"/>
    <property type="project" value="UniProtKB-SubCell"/>
</dbReference>
<evidence type="ECO:0000256" key="7">
    <source>
        <dbReference type="RuleBase" id="RU362065"/>
    </source>
</evidence>
<evidence type="ECO:0000313" key="11">
    <source>
        <dbReference type="EMBL" id="GEK94487.1"/>
    </source>
</evidence>
<evidence type="ECO:0000256" key="2">
    <source>
        <dbReference type="ARBA" id="ARBA00004613"/>
    </source>
</evidence>
<evidence type="ECO:0000256" key="6">
    <source>
        <dbReference type="ARBA" id="ARBA00023143"/>
    </source>
</evidence>
<name>A0A511B9J0_9PROT</name>
<comment type="subcellular location">
    <subcellularLocation>
        <location evidence="1">Bacterial flagellum basal body</location>
    </subcellularLocation>
    <subcellularLocation>
        <location evidence="2 7">Secreted</location>
    </subcellularLocation>
</comment>
<dbReference type="SUPFAM" id="SSF64518">
    <property type="entry name" value="Phase 1 flagellin"/>
    <property type="match status" value="1"/>
</dbReference>
<dbReference type="InterPro" id="IPR010930">
    <property type="entry name" value="Flg_bb/hook_C_dom"/>
</dbReference>
<keyword evidence="5 7" id="KW-0964">Secreted</keyword>
<dbReference type="GO" id="GO:0044780">
    <property type="term" value="P:bacterial-type flagellum assembly"/>
    <property type="evidence" value="ECO:0007669"/>
    <property type="project" value="InterPro"/>
</dbReference>
<evidence type="ECO:0000256" key="5">
    <source>
        <dbReference type="ARBA" id="ARBA00022525"/>
    </source>
</evidence>
<proteinExistence type="inferred from homology"/>
<evidence type="ECO:0000256" key="3">
    <source>
        <dbReference type="ARBA" id="ARBA00009677"/>
    </source>
</evidence>
<dbReference type="Pfam" id="PF00460">
    <property type="entry name" value="Flg_bb_rod"/>
    <property type="match status" value="1"/>
</dbReference>
<evidence type="ECO:0000259" key="9">
    <source>
        <dbReference type="Pfam" id="PF06429"/>
    </source>
</evidence>
<dbReference type="NCBIfam" id="TIGR02492">
    <property type="entry name" value="flgK_ends"/>
    <property type="match status" value="1"/>
</dbReference>
<dbReference type="InterPro" id="IPR053927">
    <property type="entry name" value="FlgK_helical"/>
</dbReference>
<evidence type="ECO:0000256" key="4">
    <source>
        <dbReference type="ARBA" id="ARBA00016244"/>
    </source>
</evidence>
<keyword evidence="6 7" id="KW-0975">Bacterial flagellum</keyword>
<dbReference type="EMBL" id="BJUZ01000003">
    <property type="protein sequence ID" value="GEK94487.1"/>
    <property type="molecule type" value="Genomic_DNA"/>
</dbReference>
<dbReference type="InterPro" id="IPR001444">
    <property type="entry name" value="Flag_bb_rod_N"/>
</dbReference>
<dbReference type="PANTHER" id="PTHR30033:SF1">
    <property type="entry name" value="FLAGELLAR HOOK-ASSOCIATED PROTEIN 1"/>
    <property type="match status" value="1"/>
</dbReference>
<feature type="domain" description="Flagellar basal body rod protein N-terminal" evidence="8">
    <location>
        <begin position="10"/>
        <end position="38"/>
    </location>
</feature>
<dbReference type="RefSeq" id="WP_146798055.1">
    <property type="nucleotide sequence ID" value="NZ_BARC01000002.1"/>
</dbReference>
<protein>
    <recommendedName>
        <fullName evidence="4 7">Flagellar hook-associated protein 1</fullName>
        <shortName evidence="7">HAP1</shortName>
    </recommendedName>
</protein>
<dbReference type="GO" id="GO:0009424">
    <property type="term" value="C:bacterial-type flagellum hook"/>
    <property type="evidence" value="ECO:0007669"/>
    <property type="project" value="UniProtKB-UniRule"/>
</dbReference>
<dbReference type="GO" id="GO:0005198">
    <property type="term" value="F:structural molecule activity"/>
    <property type="evidence" value="ECO:0007669"/>
    <property type="project" value="UniProtKB-UniRule"/>
</dbReference>
<organism evidence="11 12">
    <name type="scientific">Gluconobacter wancherniae NBRC 103581</name>
    <dbReference type="NCBI Taxonomy" id="656744"/>
    <lineage>
        <taxon>Bacteria</taxon>
        <taxon>Pseudomonadati</taxon>
        <taxon>Pseudomonadota</taxon>
        <taxon>Alphaproteobacteria</taxon>
        <taxon>Acetobacterales</taxon>
        <taxon>Acetobacteraceae</taxon>
        <taxon>Gluconobacter</taxon>
    </lineage>
</organism>
<evidence type="ECO:0000256" key="1">
    <source>
        <dbReference type="ARBA" id="ARBA00004117"/>
    </source>
</evidence>
<dbReference type="OrthoDB" id="7181295at2"/>
<dbReference type="Proteomes" id="UP000321230">
    <property type="component" value="Unassembled WGS sequence"/>
</dbReference>
<dbReference type="Pfam" id="PF22638">
    <property type="entry name" value="FlgK_D1"/>
    <property type="match status" value="1"/>
</dbReference>
<sequence>MSLGLNNALSIATSGLSATQQAMAVASQNVANAGTSGYIKEIANVQSNVAGGIGYGVSTVATTLATNDQLQRVLYAQNADVANYQATSNSLSAITALQGSTSADSGSSGTLSDLLGKVQSDLLSLSSTPTSSSAQSSVVSAAQSLVQSVNTLGETYQNQRQSAQDSIVSTVSDINTNLTTIGTLSTQIMTLKASGQSTADLENQRFTALSSLSSEIGVNWRVSGNGDMTITTTNGTTLPTHNRTSAGEAVSSTWPLTTSSAEVTVDKAYPGTTTANAIPGIMLNGRDVTSSLSGGSLGANITLRDTTLPTMQAQLDAFASTTANRFQAQGMTLFTTSTGTLPGSSSGTLTPAGTLGFAQDMQVSATYTADPSQLVNGSAGSTTTVTNVLQYAFGLTLADGTAQPSSDSSSLGLNGNLSTGYSGNQTILDLATTLTSSQAATANSASNSLTLSQTSQSNISTSFNTSSGVSVDTEMANVVSLQNAYAANAKVVSTVQSMFSALLNAVGS</sequence>
<accession>A0A511B9J0</accession>
<gene>
    <name evidence="7" type="primary">flgK</name>
    <name evidence="11" type="ORF">GWA01_22570</name>
</gene>
<comment type="caution">
    <text evidence="11">The sequence shown here is derived from an EMBL/GenBank/DDBJ whole genome shotgun (WGS) entry which is preliminary data.</text>
</comment>
<dbReference type="PRINTS" id="PR01005">
    <property type="entry name" value="FLGHOOKAP1"/>
</dbReference>
<evidence type="ECO:0000259" key="10">
    <source>
        <dbReference type="Pfam" id="PF22638"/>
    </source>
</evidence>
<comment type="similarity">
    <text evidence="3 7">Belongs to the flagella basal body rod proteins family.</text>
</comment>
<evidence type="ECO:0000313" key="12">
    <source>
        <dbReference type="Proteomes" id="UP000321230"/>
    </source>
</evidence>
<reference evidence="11 12" key="1">
    <citation type="submission" date="2019-07" db="EMBL/GenBank/DDBJ databases">
        <title>Whole genome shotgun sequence of Gluconobacter wancherniae NBRC 103581.</title>
        <authorList>
            <person name="Hosoyama A."/>
            <person name="Uohara A."/>
            <person name="Ohji S."/>
            <person name="Ichikawa N."/>
        </authorList>
    </citation>
    <scope>NUCLEOTIDE SEQUENCE [LARGE SCALE GENOMIC DNA]</scope>
    <source>
        <strain evidence="11 12">NBRC 103581</strain>
    </source>
</reference>
<dbReference type="GO" id="GO:0009425">
    <property type="term" value="C:bacterial-type flagellum basal body"/>
    <property type="evidence" value="ECO:0007669"/>
    <property type="project" value="UniProtKB-SubCell"/>
</dbReference>
<dbReference type="Pfam" id="PF06429">
    <property type="entry name" value="Flg_bbr_C"/>
    <property type="match status" value="1"/>
</dbReference>
<evidence type="ECO:0000259" key="8">
    <source>
        <dbReference type="Pfam" id="PF00460"/>
    </source>
</evidence>
<feature type="domain" description="Flagellar hook-associated protein FlgK helical" evidence="10">
    <location>
        <begin position="107"/>
        <end position="334"/>
    </location>
</feature>
<dbReference type="AlphaFoldDB" id="A0A511B9J0"/>